<gene>
    <name evidence="2" type="ORF">PV07_04986</name>
</gene>
<feature type="compositionally biased region" description="Basic and acidic residues" evidence="1">
    <location>
        <begin position="68"/>
        <end position="79"/>
    </location>
</feature>
<dbReference type="Proteomes" id="UP000054466">
    <property type="component" value="Unassembled WGS sequence"/>
</dbReference>
<keyword evidence="3" id="KW-1185">Reference proteome</keyword>
<accession>A0A0D2CFZ0</accession>
<feature type="region of interest" description="Disordered" evidence="1">
    <location>
        <begin position="303"/>
        <end position="368"/>
    </location>
</feature>
<sequence length="533" mass="57681">MTSRNSSLPPPSDLDTPSTSLTTSDAMDQVLKARKMSSASARRKKFQERQQQQAMDREKLAEHKRRILMYDHMAEHASEPADGPGSESSADDVDMDAGRFDRESSVETPSERSILTPDEMAQNRATFGKQTSPGPDRVAGLKIQIPDEEEVLERMDIDEVRVVVPPSPKPVLQASLASWSDFRYDRYSVVLDSPLSEALSPELDNEETFSPIETATPISYQQPKSRPSLISIASLSHRGKRRTASMQSPLSQTVPQTPERPSKRQSMTSVHSGFPASEATLFEVPSLPENAFELIANASQESLPLSMKEPTRSKAERKSSMPRLSTALSHARMSSIKSFIKTPTTATTPVPQTRSSSRPSSHVSRPSTASTLAADPYFMMKNPAASTSSSNLSSITRPLTSQNASASMVGPISSNMTALPSLPTPPADEDASDPLATRPAMQRKKSFSALRRRSESIGQAIKGLGKITTKHDVPVPTNPGLMTPKKPQAFDLSQFPTPPLPSPRTGKSSAGSFTSTRATSSGGHIGLGLRSVE</sequence>
<feature type="region of interest" description="Disordered" evidence="1">
    <location>
        <begin position="1"/>
        <end position="119"/>
    </location>
</feature>
<dbReference type="AlphaFoldDB" id="A0A0D2CFZ0"/>
<dbReference type="RefSeq" id="XP_016249366.1">
    <property type="nucleotide sequence ID" value="XM_016391847.1"/>
</dbReference>
<reference evidence="2 3" key="1">
    <citation type="submission" date="2015-01" db="EMBL/GenBank/DDBJ databases">
        <title>The Genome Sequence of Cladophialophora immunda CBS83496.</title>
        <authorList>
            <consortium name="The Broad Institute Genomics Platform"/>
            <person name="Cuomo C."/>
            <person name="de Hoog S."/>
            <person name="Gorbushina A."/>
            <person name="Stielow B."/>
            <person name="Teixiera M."/>
            <person name="Abouelleil A."/>
            <person name="Chapman S.B."/>
            <person name="Priest M."/>
            <person name="Young S.K."/>
            <person name="Wortman J."/>
            <person name="Nusbaum C."/>
            <person name="Birren B."/>
        </authorList>
    </citation>
    <scope>NUCLEOTIDE SEQUENCE [LARGE SCALE GENOMIC DNA]</scope>
    <source>
        <strain evidence="2 3">CBS 83496</strain>
    </source>
</reference>
<feature type="compositionally biased region" description="Low complexity" evidence="1">
    <location>
        <begin position="13"/>
        <end position="25"/>
    </location>
</feature>
<feature type="compositionally biased region" description="Polar residues" evidence="1">
    <location>
        <begin position="505"/>
        <end position="522"/>
    </location>
</feature>
<dbReference type="VEuPathDB" id="FungiDB:PV07_04986"/>
<protein>
    <submittedName>
        <fullName evidence="2">Uncharacterized protein</fullName>
    </submittedName>
</protein>
<dbReference type="HOGENOM" id="CLU_546461_0_0_1"/>
<feature type="region of interest" description="Disordered" evidence="1">
    <location>
        <begin position="236"/>
        <end position="272"/>
    </location>
</feature>
<dbReference type="EMBL" id="KN847042">
    <property type="protein sequence ID" value="KIW29150.1"/>
    <property type="molecule type" value="Genomic_DNA"/>
</dbReference>
<organism evidence="2 3">
    <name type="scientific">Cladophialophora immunda</name>
    <dbReference type="NCBI Taxonomy" id="569365"/>
    <lineage>
        <taxon>Eukaryota</taxon>
        <taxon>Fungi</taxon>
        <taxon>Dikarya</taxon>
        <taxon>Ascomycota</taxon>
        <taxon>Pezizomycotina</taxon>
        <taxon>Eurotiomycetes</taxon>
        <taxon>Chaetothyriomycetidae</taxon>
        <taxon>Chaetothyriales</taxon>
        <taxon>Herpotrichiellaceae</taxon>
        <taxon>Cladophialophora</taxon>
    </lineage>
</organism>
<feature type="compositionally biased region" description="Basic and acidic residues" evidence="1">
    <location>
        <begin position="96"/>
        <end position="105"/>
    </location>
</feature>
<evidence type="ECO:0000313" key="3">
    <source>
        <dbReference type="Proteomes" id="UP000054466"/>
    </source>
</evidence>
<evidence type="ECO:0000256" key="1">
    <source>
        <dbReference type="SAM" id="MobiDB-lite"/>
    </source>
</evidence>
<name>A0A0D2CFZ0_9EURO</name>
<proteinExistence type="predicted"/>
<dbReference type="OrthoDB" id="4144646at2759"/>
<dbReference type="GeneID" id="27344180"/>
<feature type="compositionally biased region" description="Polar residues" evidence="1">
    <location>
        <begin position="244"/>
        <end position="256"/>
    </location>
</feature>
<feature type="region of interest" description="Disordered" evidence="1">
    <location>
        <begin position="385"/>
        <end position="453"/>
    </location>
</feature>
<feature type="compositionally biased region" description="Basic and acidic residues" evidence="1">
    <location>
        <begin position="309"/>
        <end position="319"/>
    </location>
</feature>
<evidence type="ECO:0000313" key="2">
    <source>
        <dbReference type="EMBL" id="KIW29150.1"/>
    </source>
</evidence>
<feature type="compositionally biased region" description="Polar residues" evidence="1">
    <location>
        <begin position="395"/>
        <end position="418"/>
    </location>
</feature>
<feature type="compositionally biased region" description="Low complexity" evidence="1">
    <location>
        <begin position="342"/>
        <end position="368"/>
    </location>
</feature>
<feature type="region of interest" description="Disordered" evidence="1">
    <location>
        <begin position="469"/>
        <end position="533"/>
    </location>
</feature>